<feature type="transmembrane region" description="Helical" evidence="2">
    <location>
        <begin position="19"/>
        <end position="42"/>
    </location>
</feature>
<feature type="region of interest" description="Disordered" evidence="1">
    <location>
        <begin position="133"/>
        <end position="193"/>
    </location>
</feature>
<accession>A0A191ULS1</accession>
<feature type="compositionally biased region" description="Basic and acidic residues" evidence="1">
    <location>
        <begin position="182"/>
        <end position="193"/>
    </location>
</feature>
<feature type="compositionally biased region" description="Pro residues" evidence="1">
    <location>
        <begin position="145"/>
        <end position="156"/>
    </location>
</feature>
<evidence type="ECO:0000256" key="1">
    <source>
        <dbReference type="SAM" id="MobiDB-lite"/>
    </source>
</evidence>
<keyword evidence="4" id="KW-1185">Reference proteome</keyword>
<dbReference type="Proteomes" id="UP000128189">
    <property type="component" value="Segment"/>
</dbReference>
<keyword evidence="2" id="KW-1133">Transmembrane helix</keyword>
<keyword evidence="2" id="KW-0472">Membrane</keyword>
<evidence type="ECO:0000313" key="3">
    <source>
        <dbReference type="EMBL" id="ANJ02465.1"/>
    </source>
</evidence>
<feature type="transmembrane region" description="Helical" evidence="2">
    <location>
        <begin position="48"/>
        <end position="72"/>
    </location>
</feature>
<dbReference type="GeneID" id="37616567"/>
<dbReference type="OrthoDB" id="28783at10239"/>
<evidence type="ECO:0000313" key="4">
    <source>
        <dbReference type="Proteomes" id="UP000128189"/>
    </source>
</evidence>
<protein>
    <submittedName>
        <fullName evidence="3">ORF20A</fullName>
    </submittedName>
</protein>
<dbReference type="KEGG" id="vg:37616567"/>
<sequence>MPLCSDSVRMRQRRREAGLLLLLAVTVGLIHCGAVAASYLFLSQYLHAVPYVFMMFGCCTLLATIAFVLLIVQWRRIIAGGPQEHPRTPLSIRRRCSALPPPLPNNREPSRRFSWLRSLSQFPARSPNWTVSSNPFYDSRSDTRSPPPSVPPPPTPLELSLLRAPPAGSDEEEVYGGSAEHVYTEIEREESQV</sequence>
<dbReference type="RefSeq" id="YP_009505673.1">
    <property type="nucleotide sequence ID" value="NC_038332.1"/>
</dbReference>
<keyword evidence="2" id="KW-0812">Transmembrane</keyword>
<evidence type="ECO:0000256" key="2">
    <source>
        <dbReference type="SAM" id="Phobius"/>
    </source>
</evidence>
<dbReference type="EMBL" id="KT862808">
    <property type="protein sequence ID" value="ANJ02465.1"/>
    <property type="molecule type" value="Genomic_DNA"/>
</dbReference>
<organism evidence="3 4">
    <name type="scientific">Fowl aviadenovirus 6</name>
    <dbReference type="NCBI Taxonomy" id="172862"/>
    <lineage>
        <taxon>Viruses</taxon>
        <taxon>Varidnaviria</taxon>
        <taxon>Bamfordvirae</taxon>
        <taxon>Preplasmiviricota</taxon>
        <taxon>Polisuviricotina</taxon>
        <taxon>Pharingeaviricetes</taxon>
        <taxon>Rowavirales</taxon>
        <taxon>Adenoviridae</taxon>
        <taxon>Aviadenovirus</taxon>
        <taxon>Aviadenovirus hepatitidis</taxon>
        <taxon>Fowl aviadenovirus E</taxon>
    </lineage>
</organism>
<name>A0A191ULS1_9ADEN</name>
<reference evidence="3 4" key="1">
    <citation type="journal article" date="2016" name="J. Gen. Virol.">
        <title>Genetic diversity of species Fowl aviadenovirus D and Fowl aviadenovirus E.</title>
        <authorList>
            <person name="Marek A."/>
            <person name="Kajan G.L."/>
            <person name="Kosiol C."/>
            <person name="Benko M."/>
            <person name="Schachner A."/>
            <person name="Hess M."/>
        </authorList>
    </citation>
    <scope>NUCLEOTIDE SEQUENCE [LARGE SCALE GENOMIC DNA]</scope>
    <source>
        <strain evidence="3 4">CR119</strain>
    </source>
</reference>
<proteinExistence type="predicted"/>